<proteinExistence type="predicted"/>
<organism evidence="2">
    <name type="scientific">Cyberlindnera fabianii</name>
    <name type="common">Yeast</name>
    <name type="synonym">Hansenula fabianii</name>
    <dbReference type="NCBI Taxonomy" id="36022"/>
    <lineage>
        <taxon>Eukaryota</taxon>
        <taxon>Fungi</taxon>
        <taxon>Dikarya</taxon>
        <taxon>Ascomycota</taxon>
        <taxon>Saccharomycotina</taxon>
        <taxon>Saccharomycetes</taxon>
        <taxon>Phaffomycetales</taxon>
        <taxon>Phaffomycetaceae</taxon>
        <taxon>Cyberlindnera</taxon>
    </lineage>
</organism>
<name>A0A061BAF7_CYBFA</name>
<dbReference type="SUPFAM" id="SSF52833">
    <property type="entry name" value="Thioredoxin-like"/>
    <property type="match status" value="1"/>
</dbReference>
<dbReference type="PANTHER" id="PTHR36417:SF2">
    <property type="entry name" value="SELENOPROTEIN DOMAIN PROTEIN (AFU_ORTHOLOGUE AFUA_1G05220)"/>
    <property type="match status" value="1"/>
</dbReference>
<dbReference type="Gene3D" id="3.40.30.10">
    <property type="entry name" value="Glutaredoxin"/>
    <property type="match status" value="1"/>
</dbReference>
<sequence length="134" mass="15462">MPYPRVTIKFCTRCKWNLRASWYLQELLQTFGEQLGEVALVPFESGVFRVETQRDDTSDEVLVWDRVKDGGFPDSKILKQRVRDTLFPQDKLGHVDKANKNEGRLVVETDKETETETETGCVECNEESCLKSND</sequence>
<dbReference type="AlphaFoldDB" id="A0A061BAF7"/>
<dbReference type="PhylomeDB" id="A0A061BAF7"/>
<dbReference type="PANTHER" id="PTHR36417">
    <property type="entry name" value="SELENOPROTEIN DOMAIN PROTEIN (AFU_ORTHOLOGUE AFUA_1G05220)"/>
    <property type="match status" value="1"/>
</dbReference>
<dbReference type="InterPro" id="IPR011893">
    <property type="entry name" value="Selenoprotein_Rdx-typ"/>
</dbReference>
<accession>A0A061BAF7</accession>
<dbReference type="NCBIfam" id="TIGR02174">
    <property type="entry name" value="CXXU_selWTH"/>
    <property type="match status" value="1"/>
</dbReference>
<dbReference type="Pfam" id="PF10262">
    <property type="entry name" value="Rdx"/>
    <property type="match status" value="1"/>
</dbReference>
<gene>
    <name evidence="2" type="ORF">CYFA0S_13e00430g</name>
</gene>
<keyword evidence="1" id="KW-0676">Redox-active center</keyword>
<evidence type="ECO:0000256" key="1">
    <source>
        <dbReference type="ARBA" id="ARBA00023284"/>
    </source>
</evidence>
<reference evidence="2" key="1">
    <citation type="journal article" date="2014" name="Genome Announc.">
        <title>Genome sequence of the yeast Cyberlindnera fabianii (Hansenula fabianii).</title>
        <authorList>
            <person name="Freel K.C."/>
            <person name="Sarilar V."/>
            <person name="Neuveglise C."/>
            <person name="Devillers H."/>
            <person name="Friedrich A."/>
            <person name="Schacherer J."/>
        </authorList>
    </citation>
    <scope>NUCLEOTIDE SEQUENCE</scope>
    <source>
        <strain evidence="2">YJS4271</strain>
    </source>
</reference>
<protein>
    <submittedName>
        <fullName evidence="2">CYFA0S13e00430g1_1</fullName>
    </submittedName>
</protein>
<dbReference type="EMBL" id="LK052898">
    <property type="protein sequence ID" value="CDR43898.1"/>
    <property type="molecule type" value="Genomic_DNA"/>
</dbReference>
<dbReference type="OrthoDB" id="60822at2759"/>
<evidence type="ECO:0000313" key="2">
    <source>
        <dbReference type="EMBL" id="CDR43898.1"/>
    </source>
</evidence>
<dbReference type="InterPro" id="IPR036249">
    <property type="entry name" value="Thioredoxin-like_sf"/>
</dbReference>